<dbReference type="GO" id="GO:0006284">
    <property type="term" value="P:base-excision repair"/>
    <property type="evidence" value="ECO:0007669"/>
    <property type="project" value="InterPro"/>
</dbReference>
<dbReference type="Gene3D" id="1.10.340.30">
    <property type="entry name" value="Hypothetical protein, domain 2"/>
    <property type="match status" value="1"/>
</dbReference>
<dbReference type="InterPro" id="IPR003265">
    <property type="entry name" value="HhH-GPD_domain"/>
</dbReference>
<dbReference type="GO" id="GO:0000701">
    <property type="term" value="F:purine-specific mismatch base pair DNA N-glycosylase activity"/>
    <property type="evidence" value="ECO:0007669"/>
    <property type="project" value="TreeGrafter"/>
</dbReference>
<dbReference type="GO" id="GO:0032357">
    <property type="term" value="F:oxidized purine DNA binding"/>
    <property type="evidence" value="ECO:0007669"/>
    <property type="project" value="TreeGrafter"/>
</dbReference>
<feature type="domain" description="HhH-GPD" evidence="10">
    <location>
        <begin position="67"/>
        <end position="106"/>
    </location>
</feature>
<comment type="similarity">
    <text evidence="2">Belongs to the Nth/MutY family.</text>
</comment>
<proteinExistence type="inferred from homology"/>
<keyword evidence="8" id="KW-0234">DNA repair</keyword>
<dbReference type="PANTHER" id="PTHR42944">
    <property type="entry name" value="ADENINE DNA GLYCOSYLASE"/>
    <property type="match status" value="1"/>
</dbReference>
<keyword evidence="12" id="KW-1185">Reference proteome</keyword>
<accession>A0A5C7HGW8</accession>
<dbReference type="GO" id="GO:0035485">
    <property type="term" value="F:adenine/guanine mispair binding"/>
    <property type="evidence" value="ECO:0007669"/>
    <property type="project" value="TreeGrafter"/>
</dbReference>
<dbReference type="GO" id="GO:0046872">
    <property type="term" value="F:metal ion binding"/>
    <property type="evidence" value="ECO:0007669"/>
    <property type="project" value="UniProtKB-KW"/>
</dbReference>
<evidence type="ECO:0000256" key="9">
    <source>
        <dbReference type="ARBA" id="ARBA00023295"/>
    </source>
</evidence>
<evidence type="ECO:0000256" key="1">
    <source>
        <dbReference type="ARBA" id="ARBA00001966"/>
    </source>
</evidence>
<dbReference type="OrthoDB" id="1733027at2759"/>
<keyword evidence="3" id="KW-0479">Metal-binding</keyword>
<evidence type="ECO:0000256" key="3">
    <source>
        <dbReference type="ARBA" id="ARBA00022723"/>
    </source>
</evidence>
<evidence type="ECO:0000313" key="11">
    <source>
        <dbReference type="EMBL" id="TXG55612.1"/>
    </source>
</evidence>
<dbReference type="AlphaFoldDB" id="A0A5C7HGW8"/>
<dbReference type="EMBL" id="VAHF01000009">
    <property type="protein sequence ID" value="TXG55612.1"/>
    <property type="molecule type" value="Genomic_DNA"/>
</dbReference>
<reference evidence="12" key="1">
    <citation type="journal article" date="2019" name="Gigascience">
        <title>De novo genome assembly of the endangered Acer yangbiense, a plant species with extremely small populations endemic to Yunnan Province, China.</title>
        <authorList>
            <person name="Yang J."/>
            <person name="Wariss H.M."/>
            <person name="Tao L."/>
            <person name="Zhang R."/>
            <person name="Yun Q."/>
            <person name="Hollingsworth P."/>
            <person name="Dao Z."/>
            <person name="Luo G."/>
            <person name="Guo H."/>
            <person name="Ma Y."/>
            <person name="Sun W."/>
        </authorList>
    </citation>
    <scope>NUCLEOTIDE SEQUENCE [LARGE SCALE GENOMIC DNA]</scope>
    <source>
        <strain evidence="12">cv. Malutang</strain>
    </source>
</reference>
<dbReference type="SUPFAM" id="SSF48150">
    <property type="entry name" value="DNA-glycosylase"/>
    <property type="match status" value="1"/>
</dbReference>
<sequence>MTSVVWSHKPLLEEDIEDLFSEKKVKQIRVSLLEWYDENQRELPWRQRSGSESDGGEEEKRAYGVWVSEIMLQQTRVQTVIEYYNRWMKKWPTIHHLSQASLEILMVDVYVKVAY</sequence>
<gene>
    <name evidence="11" type="ORF">EZV62_020868</name>
</gene>
<evidence type="ECO:0000256" key="2">
    <source>
        <dbReference type="ARBA" id="ARBA00008343"/>
    </source>
</evidence>
<evidence type="ECO:0000256" key="7">
    <source>
        <dbReference type="ARBA" id="ARBA00023014"/>
    </source>
</evidence>
<dbReference type="PANTHER" id="PTHR42944:SF1">
    <property type="entry name" value="ADENINE DNA GLYCOSYLASE"/>
    <property type="match status" value="1"/>
</dbReference>
<keyword evidence="4" id="KW-0227">DNA damage</keyword>
<dbReference type="GO" id="GO:0006298">
    <property type="term" value="P:mismatch repair"/>
    <property type="evidence" value="ECO:0007669"/>
    <property type="project" value="TreeGrafter"/>
</dbReference>
<name>A0A5C7HGW8_9ROSI</name>
<keyword evidence="6" id="KW-0408">Iron</keyword>
<keyword evidence="5" id="KW-0378">Hydrolase</keyword>
<dbReference type="Pfam" id="PF00730">
    <property type="entry name" value="HhH-GPD"/>
    <property type="match status" value="1"/>
</dbReference>
<dbReference type="GO" id="GO:0051536">
    <property type="term" value="F:iron-sulfur cluster binding"/>
    <property type="evidence" value="ECO:0007669"/>
    <property type="project" value="UniProtKB-KW"/>
</dbReference>
<evidence type="ECO:0000256" key="8">
    <source>
        <dbReference type="ARBA" id="ARBA00023204"/>
    </source>
</evidence>
<comment type="caution">
    <text evidence="11">The sequence shown here is derived from an EMBL/GenBank/DDBJ whole genome shotgun (WGS) entry which is preliminary data.</text>
</comment>
<dbReference type="InterPro" id="IPR023170">
    <property type="entry name" value="HhH_base_excis_C"/>
</dbReference>
<evidence type="ECO:0000259" key="10">
    <source>
        <dbReference type="Pfam" id="PF00730"/>
    </source>
</evidence>
<evidence type="ECO:0000256" key="5">
    <source>
        <dbReference type="ARBA" id="ARBA00022801"/>
    </source>
</evidence>
<evidence type="ECO:0000256" key="4">
    <source>
        <dbReference type="ARBA" id="ARBA00022763"/>
    </source>
</evidence>
<keyword evidence="7" id="KW-0411">Iron-sulfur</keyword>
<dbReference type="InterPro" id="IPR044298">
    <property type="entry name" value="MIG/MutY"/>
</dbReference>
<dbReference type="Proteomes" id="UP000323000">
    <property type="component" value="Chromosome 9"/>
</dbReference>
<evidence type="ECO:0000313" key="12">
    <source>
        <dbReference type="Proteomes" id="UP000323000"/>
    </source>
</evidence>
<comment type="cofactor">
    <cofactor evidence="1">
        <name>[4Fe-4S] cluster</name>
        <dbReference type="ChEBI" id="CHEBI:49883"/>
    </cofactor>
</comment>
<organism evidence="11 12">
    <name type="scientific">Acer yangbiense</name>
    <dbReference type="NCBI Taxonomy" id="1000413"/>
    <lineage>
        <taxon>Eukaryota</taxon>
        <taxon>Viridiplantae</taxon>
        <taxon>Streptophyta</taxon>
        <taxon>Embryophyta</taxon>
        <taxon>Tracheophyta</taxon>
        <taxon>Spermatophyta</taxon>
        <taxon>Magnoliopsida</taxon>
        <taxon>eudicotyledons</taxon>
        <taxon>Gunneridae</taxon>
        <taxon>Pentapetalae</taxon>
        <taxon>rosids</taxon>
        <taxon>malvids</taxon>
        <taxon>Sapindales</taxon>
        <taxon>Sapindaceae</taxon>
        <taxon>Hippocastanoideae</taxon>
        <taxon>Acereae</taxon>
        <taxon>Acer</taxon>
    </lineage>
</organism>
<dbReference type="GO" id="GO:0034039">
    <property type="term" value="F:8-oxo-7,8-dihydroguanine DNA N-glycosylase activity"/>
    <property type="evidence" value="ECO:0007669"/>
    <property type="project" value="TreeGrafter"/>
</dbReference>
<dbReference type="Gene3D" id="1.10.1670.10">
    <property type="entry name" value="Helix-hairpin-Helix base-excision DNA repair enzymes (C-terminal)"/>
    <property type="match status" value="1"/>
</dbReference>
<dbReference type="InterPro" id="IPR011257">
    <property type="entry name" value="DNA_glycosylase"/>
</dbReference>
<dbReference type="GO" id="GO:0005634">
    <property type="term" value="C:nucleus"/>
    <property type="evidence" value="ECO:0007669"/>
    <property type="project" value="TreeGrafter"/>
</dbReference>
<evidence type="ECO:0000256" key="6">
    <source>
        <dbReference type="ARBA" id="ARBA00023004"/>
    </source>
</evidence>
<keyword evidence="9" id="KW-0326">Glycosidase</keyword>
<protein>
    <recommendedName>
        <fullName evidence="10">HhH-GPD domain-containing protein</fullName>
    </recommendedName>
</protein>